<evidence type="ECO:0000313" key="2">
    <source>
        <dbReference type="Proteomes" id="UP001153148"/>
    </source>
</evidence>
<accession>A0ABN7PAY0</accession>
<gene>
    <name evidence="1" type="ORF">TPAB3V08_LOCUS11273</name>
</gene>
<dbReference type="SUPFAM" id="SSF47565">
    <property type="entry name" value="Insect pheromone/odorant-binding proteins"/>
    <property type="match status" value="1"/>
</dbReference>
<proteinExistence type="predicted"/>
<keyword evidence="2" id="KW-1185">Reference proteome</keyword>
<evidence type="ECO:0000313" key="1">
    <source>
        <dbReference type="EMBL" id="CAG2064326.1"/>
    </source>
</evidence>
<protein>
    <submittedName>
        <fullName evidence="1">Uncharacterized protein</fullName>
    </submittedName>
</protein>
<dbReference type="Proteomes" id="UP001153148">
    <property type="component" value="Unassembled WGS sequence"/>
</dbReference>
<dbReference type="EMBL" id="CAJPIN010033254">
    <property type="protein sequence ID" value="CAG2064326.1"/>
    <property type="molecule type" value="Genomic_DNA"/>
</dbReference>
<sequence>MTVTQAYLAHFANSGKAGLESWQAVPKLLITQCLTTFPPSKCGYLSFKTLSSESLQQCILECILKEAGLMTDTGVSLEGIDQVIDNLQHGNDFARTFLINRCLNFKQIPKCIEEDENGKKLLIGNILRTGAGRYVIVCAYLRASSSSILVYR</sequence>
<comment type="caution">
    <text evidence="1">The sequence shown here is derived from an EMBL/GenBank/DDBJ whole genome shotgun (WGS) entry which is preliminary data.</text>
</comment>
<dbReference type="InterPro" id="IPR036728">
    <property type="entry name" value="PBP_GOBP_sf"/>
</dbReference>
<name>A0ABN7PAY0_TIMPD</name>
<feature type="non-terminal residue" evidence="1">
    <location>
        <position position="152"/>
    </location>
</feature>
<dbReference type="Gene3D" id="1.10.238.20">
    <property type="entry name" value="Pheromone/general odorant binding protein domain"/>
    <property type="match status" value="1"/>
</dbReference>
<reference evidence="1" key="1">
    <citation type="submission" date="2021-03" db="EMBL/GenBank/DDBJ databases">
        <authorList>
            <person name="Tran Van P."/>
        </authorList>
    </citation>
    <scope>NUCLEOTIDE SEQUENCE</scope>
</reference>
<organism evidence="1 2">
    <name type="scientific">Timema podura</name>
    <name type="common">Walking stick</name>
    <dbReference type="NCBI Taxonomy" id="61482"/>
    <lineage>
        <taxon>Eukaryota</taxon>
        <taxon>Metazoa</taxon>
        <taxon>Ecdysozoa</taxon>
        <taxon>Arthropoda</taxon>
        <taxon>Hexapoda</taxon>
        <taxon>Insecta</taxon>
        <taxon>Pterygota</taxon>
        <taxon>Neoptera</taxon>
        <taxon>Polyneoptera</taxon>
        <taxon>Phasmatodea</taxon>
        <taxon>Timematodea</taxon>
        <taxon>Timematoidea</taxon>
        <taxon>Timematidae</taxon>
        <taxon>Timema</taxon>
    </lineage>
</organism>